<dbReference type="InterPro" id="IPR043128">
    <property type="entry name" value="Rev_trsase/Diguanyl_cyclase"/>
</dbReference>
<dbReference type="GO" id="GO:0016757">
    <property type="term" value="F:glycosyltransferase activity"/>
    <property type="evidence" value="ECO:0007669"/>
    <property type="project" value="InterPro"/>
</dbReference>
<dbReference type="Proteomes" id="UP000265515">
    <property type="component" value="Unassembled WGS sequence"/>
</dbReference>
<dbReference type="SUPFAM" id="SSF56672">
    <property type="entry name" value="DNA/RNA polymerases"/>
    <property type="match status" value="1"/>
</dbReference>
<dbReference type="PANTHER" id="PTHR37984">
    <property type="entry name" value="PROTEIN CBG26694"/>
    <property type="match status" value="1"/>
</dbReference>
<evidence type="ECO:0000259" key="2">
    <source>
        <dbReference type="PROSITE" id="PS50878"/>
    </source>
</evidence>
<protein>
    <recommendedName>
        <fullName evidence="2">Reverse transcriptase domain-containing protein</fullName>
    </recommendedName>
</protein>
<feature type="compositionally biased region" description="Basic residues" evidence="1">
    <location>
        <begin position="334"/>
        <end position="350"/>
    </location>
</feature>
<dbReference type="InterPro" id="IPR049625">
    <property type="entry name" value="Glyco_transf_61_cat"/>
</dbReference>
<evidence type="ECO:0000313" key="3">
    <source>
        <dbReference type="EMBL" id="GBG76273.1"/>
    </source>
</evidence>
<reference evidence="3 4" key="1">
    <citation type="journal article" date="2018" name="Cell">
        <title>The Chara Genome: Secondary Complexity and Implications for Plant Terrestrialization.</title>
        <authorList>
            <person name="Nishiyama T."/>
            <person name="Sakayama H."/>
            <person name="Vries J.D."/>
            <person name="Buschmann H."/>
            <person name="Saint-Marcoux D."/>
            <person name="Ullrich K.K."/>
            <person name="Haas F.B."/>
            <person name="Vanderstraeten L."/>
            <person name="Becker D."/>
            <person name="Lang D."/>
            <person name="Vosolsobe S."/>
            <person name="Rombauts S."/>
            <person name="Wilhelmsson P.K.I."/>
            <person name="Janitza P."/>
            <person name="Kern R."/>
            <person name="Heyl A."/>
            <person name="Rumpler F."/>
            <person name="Villalobos L.I.A.C."/>
            <person name="Clay J.M."/>
            <person name="Skokan R."/>
            <person name="Toyoda A."/>
            <person name="Suzuki Y."/>
            <person name="Kagoshima H."/>
            <person name="Schijlen E."/>
            <person name="Tajeshwar N."/>
            <person name="Catarino B."/>
            <person name="Hetherington A.J."/>
            <person name="Saltykova A."/>
            <person name="Bonnot C."/>
            <person name="Breuninger H."/>
            <person name="Symeonidi A."/>
            <person name="Radhakrishnan G.V."/>
            <person name="Van Nieuwerburgh F."/>
            <person name="Deforce D."/>
            <person name="Chang C."/>
            <person name="Karol K.G."/>
            <person name="Hedrich R."/>
            <person name="Ulvskov P."/>
            <person name="Glockner G."/>
            <person name="Delwiche C.F."/>
            <person name="Petrasek J."/>
            <person name="Van de Peer Y."/>
            <person name="Friml J."/>
            <person name="Beilby M."/>
            <person name="Dolan L."/>
            <person name="Kohara Y."/>
            <person name="Sugano S."/>
            <person name="Fujiyama A."/>
            <person name="Delaux P.-M."/>
            <person name="Quint M."/>
            <person name="TheiBen G."/>
            <person name="Hagemann M."/>
            <person name="Harholt J."/>
            <person name="Dunand C."/>
            <person name="Zachgo S."/>
            <person name="Langdale J."/>
            <person name="Maumus F."/>
            <person name="Straeten D.V.D."/>
            <person name="Gould S.B."/>
            <person name="Rensing S.A."/>
        </authorList>
    </citation>
    <scope>NUCLEOTIDE SEQUENCE [LARGE SCALE GENOMIC DNA]</scope>
    <source>
        <strain evidence="3 4">S276</strain>
    </source>
</reference>
<evidence type="ECO:0000256" key="1">
    <source>
        <dbReference type="SAM" id="MobiDB-lite"/>
    </source>
</evidence>
<accession>A0A388L247</accession>
<proteinExistence type="predicted"/>
<dbReference type="Gramene" id="GBG76273">
    <property type="protein sequence ID" value="GBG76273"/>
    <property type="gene ID" value="CBR_g22021"/>
</dbReference>
<dbReference type="Pfam" id="PF04577">
    <property type="entry name" value="Glyco_transf_61"/>
    <property type="match status" value="1"/>
</dbReference>
<dbReference type="PANTHER" id="PTHR37984:SF5">
    <property type="entry name" value="PROTEIN NYNRIN-LIKE"/>
    <property type="match status" value="1"/>
</dbReference>
<dbReference type="Pfam" id="PF00078">
    <property type="entry name" value="RVT_1"/>
    <property type="match status" value="1"/>
</dbReference>
<dbReference type="STRING" id="69332.A0A388L247"/>
<dbReference type="EMBL" id="BFEA01000241">
    <property type="protein sequence ID" value="GBG76273.1"/>
    <property type="molecule type" value="Genomic_DNA"/>
</dbReference>
<keyword evidence="4" id="KW-1185">Reference proteome</keyword>
<dbReference type="InterPro" id="IPR050951">
    <property type="entry name" value="Retrovirus_Pol_polyprotein"/>
</dbReference>
<dbReference type="AlphaFoldDB" id="A0A388L247"/>
<dbReference type="InterPro" id="IPR000477">
    <property type="entry name" value="RT_dom"/>
</dbReference>
<gene>
    <name evidence="3" type="ORF">CBR_g22021</name>
</gene>
<dbReference type="PROSITE" id="PS50878">
    <property type="entry name" value="RT_POL"/>
    <property type="match status" value="1"/>
</dbReference>
<dbReference type="Gene3D" id="3.30.70.270">
    <property type="match status" value="2"/>
</dbReference>
<name>A0A388L247_CHABU</name>
<feature type="domain" description="Reverse transcriptase" evidence="2">
    <location>
        <begin position="1"/>
        <end position="67"/>
    </location>
</feature>
<sequence length="865" mass="98387">MTNEFRAMLDRFVLVYLDDIFIYSRSLEGHLEHLRRVLETLRRTKYKANCDKCEFVRQELEYLGHFATAEGINPLSDKIQAIQEWLEPQNVTDVHSFLGLAGYYQRFIKGFSKIAAHLTKLQCEDRLFDFGEDALRGNHFWLSKPLYSTFEIGDDLRDSLIRGYQADPEFRDKYANCSSPNLVPSHYRIQEGYLLVHTRGKDLLCVPSDSHLRTRLLGEFHDAPASLLDDITRYCESCEVCQRCKSRNHRSYGELRPLPVPLRRREAIAMDINELFPNHKTGVDGILMVVDRLTKFAMFLPCRYHAKAPELTEVSSFGSSLTAAVPAKQEKGGRQRSQKRQRRRRRRRRRGGEINAMHTTGKGRHWRKCQSPCGNASTISMGIVMIFSFVFLCQLWFSALLVPLEDEDIIPTSPMENVLPEWRVNEQLEVENRASSDRVGATGALSGATNEAHAGATYPVTGGNLWKVWQRSECGRVFGNGFRHIRPSCGKHLRCRHNPEVETTICEARELAVDLQRITVSKGGEPIAAVLGQSEEEEMPRYRRGALAIPGHCNITVTNKTHFQYSLRDMMSSMVSSGQIAACDHWLEGTTLIVTRYEYANLYHTMTDWYNAYQAWRFAGVGPKNSSETHVVFFDGHSSGALDDGWEVLFGVKPVYVSQLPSRTCFRRAVFVPPGYTSALSITYYTTCGKSAHIVDFAKHLLTKISPLALHQNATGTNATVRILLIFRKNYVAHPRVGKKGVSRRIANEKGLLAILQRSFPDTQIRAVAMEELSFREQIRVIRDASIVIGVHGASLSYTLLMDPRSTLIELMPPEYRGRTHFAMFARYAGVRYVRVPVRRENKKGTHFVPPKVVVRAVRNVLSHH</sequence>
<evidence type="ECO:0000313" key="4">
    <source>
        <dbReference type="Proteomes" id="UP000265515"/>
    </source>
</evidence>
<dbReference type="InterPro" id="IPR043502">
    <property type="entry name" value="DNA/RNA_pol_sf"/>
</dbReference>
<comment type="caution">
    <text evidence="3">The sequence shown here is derived from an EMBL/GenBank/DDBJ whole genome shotgun (WGS) entry which is preliminary data.</text>
</comment>
<feature type="region of interest" description="Disordered" evidence="1">
    <location>
        <begin position="323"/>
        <end position="369"/>
    </location>
</feature>
<dbReference type="OrthoDB" id="529273at2759"/>
<organism evidence="3 4">
    <name type="scientific">Chara braunii</name>
    <name type="common">Braun's stonewort</name>
    <dbReference type="NCBI Taxonomy" id="69332"/>
    <lineage>
        <taxon>Eukaryota</taxon>
        <taxon>Viridiplantae</taxon>
        <taxon>Streptophyta</taxon>
        <taxon>Charophyceae</taxon>
        <taxon>Charales</taxon>
        <taxon>Characeae</taxon>
        <taxon>Chara</taxon>
    </lineage>
</organism>